<dbReference type="EMBL" id="AFAR01000015">
    <property type="protein sequence ID" value="EGF29739.1"/>
    <property type="molecule type" value="Genomic_DNA"/>
</dbReference>
<dbReference type="Proteomes" id="UP000006222">
    <property type="component" value="Unassembled WGS sequence"/>
</dbReference>
<evidence type="ECO:0000313" key="2">
    <source>
        <dbReference type="EMBL" id="EGF29739.1"/>
    </source>
</evidence>
<evidence type="ECO:0000313" key="3">
    <source>
        <dbReference type="Proteomes" id="UP000006222"/>
    </source>
</evidence>
<comment type="caution">
    <text evidence="2">The sequence shown here is derived from an EMBL/GenBank/DDBJ whole genome shotgun (WGS) entry which is preliminary data.</text>
</comment>
<accession>F2AKV9</accession>
<feature type="region of interest" description="Disordered" evidence="1">
    <location>
        <begin position="1"/>
        <end position="50"/>
    </location>
</feature>
<gene>
    <name evidence="2" type="ORF">RBWH47_01523</name>
</gene>
<reference evidence="2 3" key="1">
    <citation type="journal article" date="2013" name="Mar. Genomics">
        <title>Expression of sulfatases in Rhodopirellula baltica and the diversity of sulfatases in the genus Rhodopirellula.</title>
        <authorList>
            <person name="Wegner C.E."/>
            <person name="Richter-Heitmann T."/>
            <person name="Klindworth A."/>
            <person name="Klockow C."/>
            <person name="Richter M."/>
            <person name="Achstetter T."/>
            <person name="Glockner F.O."/>
            <person name="Harder J."/>
        </authorList>
    </citation>
    <scope>NUCLEOTIDE SEQUENCE [LARGE SCALE GENOMIC DNA]</scope>
    <source>
        <strain evidence="2 3">WH47</strain>
    </source>
</reference>
<sequence>MRYGVPIEPDEKMLDGSRPSRYSSGRSRGGLLKSAFRMGGRVDEGSSLEN</sequence>
<proteinExistence type="predicted"/>
<name>F2AKV9_RHOBT</name>
<evidence type="ECO:0000256" key="1">
    <source>
        <dbReference type="SAM" id="MobiDB-lite"/>
    </source>
</evidence>
<dbReference type="AlphaFoldDB" id="F2AKV9"/>
<protein>
    <submittedName>
        <fullName evidence="2">Uncharacterized protein</fullName>
    </submittedName>
</protein>
<organism evidence="2 3">
    <name type="scientific">Rhodopirellula baltica WH47</name>
    <dbReference type="NCBI Taxonomy" id="991778"/>
    <lineage>
        <taxon>Bacteria</taxon>
        <taxon>Pseudomonadati</taxon>
        <taxon>Planctomycetota</taxon>
        <taxon>Planctomycetia</taxon>
        <taxon>Pirellulales</taxon>
        <taxon>Pirellulaceae</taxon>
        <taxon>Rhodopirellula</taxon>
    </lineage>
</organism>
<feature type="compositionally biased region" description="Low complexity" evidence="1">
    <location>
        <begin position="16"/>
        <end position="30"/>
    </location>
</feature>